<comment type="function">
    <text evidence="3">Might act as an E3 ubiquitin-protein ligase, or as part of E3 complex, which accepts ubiquitin from specific E2 ubiquitin-conjugating enzymes and then transfers it to substrates.</text>
</comment>
<dbReference type="PROSITE" id="PS00518">
    <property type="entry name" value="ZF_RING_1"/>
    <property type="match status" value="1"/>
</dbReference>
<evidence type="ECO:0000313" key="16">
    <source>
        <dbReference type="Proteomes" id="UP000231279"/>
    </source>
</evidence>
<dbReference type="PANTHER" id="PTHR11685">
    <property type="entry name" value="RBR FAMILY RING FINGER AND IBR DOMAIN-CONTAINING"/>
    <property type="match status" value="1"/>
</dbReference>
<evidence type="ECO:0000256" key="4">
    <source>
        <dbReference type="ARBA" id="ARBA00005884"/>
    </source>
</evidence>
<dbReference type="GO" id="GO:0016567">
    <property type="term" value="P:protein ubiquitination"/>
    <property type="evidence" value="ECO:0007669"/>
    <property type="project" value="UniProtKB-UniPathway"/>
</dbReference>
<gene>
    <name evidence="15" type="ORF">CDL12_12706</name>
</gene>
<dbReference type="FunFam" id="3.30.40.10:FF:000230">
    <property type="entry name" value="RBR-type E3 ubiquitin transferase"/>
    <property type="match status" value="1"/>
</dbReference>
<evidence type="ECO:0000313" key="15">
    <source>
        <dbReference type="EMBL" id="PIN14661.1"/>
    </source>
</evidence>
<dbReference type="SUPFAM" id="SSF57850">
    <property type="entry name" value="RING/U-box"/>
    <property type="match status" value="3"/>
</dbReference>
<evidence type="ECO:0000256" key="9">
    <source>
        <dbReference type="ARBA" id="ARBA00022771"/>
    </source>
</evidence>
<feature type="domain" description="RING-type" evidence="13">
    <location>
        <begin position="85"/>
        <end position="137"/>
    </location>
</feature>
<dbReference type="PROSITE" id="PS50089">
    <property type="entry name" value="ZF_RING_2"/>
    <property type="match status" value="1"/>
</dbReference>
<dbReference type="InterPro" id="IPR017907">
    <property type="entry name" value="Znf_RING_CS"/>
</dbReference>
<keyword evidence="8" id="KW-0677">Repeat</keyword>
<evidence type="ECO:0000256" key="8">
    <source>
        <dbReference type="ARBA" id="ARBA00022737"/>
    </source>
</evidence>
<dbReference type="InterPro" id="IPR044066">
    <property type="entry name" value="TRIAD_supradom"/>
</dbReference>
<evidence type="ECO:0000256" key="12">
    <source>
        <dbReference type="PROSITE-ProRule" id="PRU00175"/>
    </source>
</evidence>
<evidence type="ECO:0000256" key="3">
    <source>
        <dbReference type="ARBA" id="ARBA00003976"/>
    </source>
</evidence>
<keyword evidence="10" id="KW-0833">Ubl conjugation pathway</keyword>
<accession>A0A2G9HAV4</accession>
<dbReference type="CDD" id="cd22584">
    <property type="entry name" value="Rcat_RBR_unk"/>
    <property type="match status" value="1"/>
</dbReference>
<dbReference type="SMART" id="SM00647">
    <property type="entry name" value="IBR"/>
    <property type="match status" value="2"/>
</dbReference>
<dbReference type="Pfam" id="PF01485">
    <property type="entry name" value="IBR"/>
    <property type="match status" value="2"/>
</dbReference>
<dbReference type="InterPro" id="IPR002867">
    <property type="entry name" value="IBR_dom"/>
</dbReference>
<evidence type="ECO:0000259" key="13">
    <source>
        <dbReference type="PROSITE" id="PS50089"/>
    </source>
</evidence>
<dbReference type="GO" id="GO:0016874">
    <property type="term" value="F:ligase activity"/>
    <property type="evidence" value="ECO:0007669"/>
    <property type="project" value="UniProtKB-KW"/>
</dbReference>
<dbReference type="InterPro" id="IPR018957">
    <property type="entry name" value="Znf_C3HC4_RING-type"/>
</dbReference>
<comment type="similarity">
    <text evidence="4">Belongs to the RBR family. Ariadne subfamily.</text>
</comment>
<dbReference type="GO" id="GO:0061630">
    <property type="term" value="F:ubiquitin protein ligase activity"/>
    <property type="evidence" value="ECO:0007669"/>
    <property type="project" value="UniProtKB-EC"/>
</dbReference>
<dbReference type="InterPro" id="IPR031127">
    <property type="entry name" value="E3_UB_ligase_RBR"/>
</dbReference>
<keyword evidence="15" id="KW-0436">Ligase</keyword>
<evidence type="ECO:0000259" key="14">
    <source>
        <dbReference type="PROSITE" id="PS51873"/>
    </source>
</evidence>
<keyword evidence="16" id="KW-1185">Reference proteome</keyword>
<dbReference type="UniPathway" id="UPA00143"/>
<keyword evidence="11" id="KW-0862">Zinc</keyword>
<evidence type="ECO:0000256" key="7">
    <source>
        <dbReference type="ARBA" id="ARBA00022723"/>
    </source>
</evidence>
<dbReference type="EMBL" id="NKXS01002239">
    <property type="protein sequence ID" value="PIN14661.1"/>
    <property type="molecule type" value="Genomic_DNA"/>
</dbReference>
<dbReference type="InterPro" id="IPR001841">
    <property type="entry name" value="Znf_RING"/>
</dbReference>
<sequence length="298" mass="33841">MRNQPITALSGENSNSPLCLLNHRRQEFQDHNTIISDAKYAEELLFQEALMVSLNWDSGKRPEEVIESSSQKGSSELGEPSQFFCEICAETRDSDQVFSVQTCDHKFCTECIAKHISVKIQKSPISDQVHGRFFACPGLDCKGVLEIEKCMQIVPKDVLSMWGDTICESMIGVSQNFYCPYKDCSGLLVNDGDEKVRESECPFCHRLFCAECKVPWHSGVGCEEFSRMSESERGREDLMVHELAKLKKWQRCPHCKFFVEKNHGCLHMTCRCGYQFCYACGATWSSIHPNSCRGSYCS</sequence>
<keyword evidence="6" id="KW-0808">Transferase</keyword>
<evidence type="ECO:0000256" key="10">
    <source>
        <dbReference type="ARBA" id="ARBA00022786"/>
    </source>
</evidence>
<evidence type="ECO:0000256" key="2">
    <source>
        <dbReference type="ARBA" id="ARBA00001947"/>
    </source>
</evidence>
<protein>
    <recommendedName>
        <fullName evidence="5">RBR-type E3 ubiquitin transferase</fullName>
        <ecNumber evidence="5">2.3.2.31</ecNumber>
    </recommendedName>
</protein>
<evidence type="ECO:0000256" key="11">
    <source>
        <dbReference type="ARBA" id="ARBA00022833"/>
    </source>
</evidence>
<dbReference type="PROSITE" id="PS51873">
    <property type="entry name" value="TRIAD"/>
    <property type="match status" value="1"/>
</dbReference>
<dbReference type="EC" id="2.3.2.31" evidence="5"/>
<organism evidence="15 16">
    <name type="scientific">Handroanthus impetiginosus</name>
    <dbReference type="NCBI Taxonomy" id="429701"/>
    <lineage>
        <taxon>Eukaryota</taxon>
        <taxon>Viridiplantae</taxon>
        <taxon>Streptophyta</taxon>
        <taxon>Embryophyta</taxon>
        <taxon>Tracheophyta</taxon>
        <taxon>Spermatophyta</taxon>
        <taxon>Magnoliopsida</taxon>
        <taxon>eudicotyledons</taxon>
        <taxon>Gunneridae</taxon>
        <taxon>Pentapetalae</taxon>
        <taxon>asterids</taxon>
        <taxon>lamiids</taxon>
        <taxon>Lamiales</taxon>
        <taxon>Bignoniaceae</taxon>
        <taxon>Crescentiina</taxon>
        <taxon>Tabebuia alliance</taxon>
        <taxon>Handroanthus</taxon>
    </lineage>
</organism>
<dbReference type="Pfam" id="PF00097">
    <property type="entry name" value="zf-C3HC4"/>
    <property type="match status" value="1"/>
</dbReference>
<keyword evidence="9 12" id="KW-0863">Zinc-finger</keyword>
<comment type="cofactor">
    <cofactor evidence="2">
        <name>Zn(2+)</name>
        <dbReference type="ChEBI" id="CHEBI:29105"/>
    </cofactor>
</comment>
<dbReference type="InterPro" id="IPR013083">
    <property type="entry name" value="Znf_RING/FYVE/PHD"/>
</dbReference>
<comment type="catalytic activity">
    <reaction evidence="1">
        <text>[E2 ubiquitin-conjugating enzyme]-S-ubiquitinyl-L-cysteine + [acceptor protein]-L-lysine = [E2 ubiquitin-conjugating enzyme]-L-cysteine + [acceptor protein]-N(6)-ubiquitinyl-L-lysine.</text>
        <dbReference type="EC" id="2.3.2.31"/>
    </reaction>
</comment>
<dbReference type="STRING" id="429701.A0A2G9HAV4"/>
<proteinExistence type="inferred from homology"/>
<dbReference type="GO" id="GO:0008270">
    <property type="term" value="F:zinc ion binding"/>
    <property type="evidence" value="ECO:0007669"/>
    <property type="project" value="UniProtKB-KW"/>
</dbReference>
<evidence type="ECO:0000256" key="1">
    <source>
        <dbReference type="ARBA" id="ARBA00001798"/>
    </source>
</evidence>
<name>A0A2G9HAV4_9LAMI</name>
<reference evidence="16" key="1">
    <citation type="journal article" date="2018" name="Gigascience">
        <title>Genome assembly of the Pink Ipe (Handroanthus impetiginosus, Bignoniaceae), a highly valued, ecologically keystone Neotropical timber forest tree.</title>
        <authorList>
            <person name="Silva-Junior O.B."/>
            <person name="Grattapaglia D."/>
            <person name="Novaes E."/>
            <person name="Collevatti R.G."/>
        </authorList>
    </citation>
    <scope>NUCLEOTIDE SEQUENCE [LARGE SCALE GENOMIC DNA]</scope>
    <source>
        <strain evidence="16">cv. UFG-1</strain>
    </source>
</reference>
<dbReference type="Gene3D" id="1.20.120.1750">
    <property type="match status" value="1"/>
</dbReference>
<dbReference type="CDD" id="cd22582">
    <property type="entry name" value="BRcat_RBR_unk"/>
    <property type="match status" value="1"/>
</dbReference>
<evidence type="ECO:0000256" key="6">
    <source>
        <dbReference type="ARBA" id="ARBA00022679"/>
    </source>
</evidence>
<evidence type="ECO:0000256" key="5">
    <source>
        <dbReference type="ARBA" id="ARBA00012251"/>
    </source>
</evidence>
<dbReference type="Proteomes" id="UP000231279">
    <property type="component" value="Unassembled WGS sequence"/>
</dbReference>
<dbReference type="OrthoDB" id="10009520at2759"/>
<comment type="caution">
    <text evidence="15">The sequence shown here is derived from an EMBL/GenBank/DDBJ whole genome shotgun (WGS) entry which is preliminary data.</text>
</comment>
<dbReference type="Gene3D" id="3.30.40.10">
    <property type="entry name" value="Zinc/RING finger domain, C3HC4 (zinc finger)"/>
    <property type="match status" value="1"/>
</dbReference>
<keyword evidence="7" id="KW-0479">Metal-binding</keyword>
<dbReference type="AlphaFoldDB" id="A0A2G9HAV4"/>
<feature type="domain" description="RING-type" evidence="14">
    <location>
        <begin position="81"/>
        <end position="298"/>
    </location>
</feature>